<dbReference type="InterPro" id="IPR041420">
    <property type="entry name" value="PBECR4"/>
</dbReference>
<organism evidence="3 4">
    <name type="scientific">Bifidobacterium dentium ATCC 27679</name>
    <dbReference type="NCBI Taxonomy" id="871562"/>
    <lineage>
        <taxon>Bacteria</taxon>
        <taxon>Bacillati</taxon>
        <taxon>Actinomycetota</taxon>
        <taxon>Actinomycetes</taxon>
        <taxon>Bifidobacteriales</taxon>
        <taxon>Bifidobacteriaceae</taxon>
        <taxon>Bifidobacterium</taxon>
    </lineage>
</organism>
<feature type="domain" description="Phage-Barnase-EndoU-ColicinE5/D-RelE like nuclease 4" evidence="2">
    <location>
        <begin position="88"/>
        <end position="192"/>
    </location>
</feature>
<dbReference type="AlphaFoldDB" id="E0Q6Z5"/>
<proteinExistence type="predicted"/>
<name>E0Q6Z5_9BIFI</name>
<dbReference type="Pfam" id="PF18813">
    <property type="entry name" value="PBECR4"/>
    <property type="match status" value="1"/>
</dbReference>
<reference evidence="3 4" key="1">
    <citation type="submission" date="2010-08" db="EMBL/GenBank/DDBJ databases">
        <authorList>
            <person name="Muzny D."/>
            <person name="Qin X."/>
            <person name="Deng J."/>
            <person name="Jiang H."/>
            <person name="Liu Y."/>
            <person name="Qu J."/>
            <person name="Song X.-Z."/>
            <person name="Zhang L."/>
            <person name="Thornton R."/>
            <person name="Coyle M."/>
            <person name="Francisco L."/>
            <person name="Jackson L."/>
            <person name="Javaid M."/>
            <person name="Korchina V."/>
            <person name="Kovar C."/>
            <person name="Mata R."/>
            <person name="Mathew T."/>
            <person name="Ngo R."/>
            <person name="Nguyen L."/>
            <person name="Nguyen N."/>
            <person name="Okwuonu G."/>
            <person name="Ongeri F."/>
            <person name="Pham C."/>
            <person name="Simmons D."/>
            <person name="Wilczek-Boney K."/>
            <person name="Hale W."/>
            <person name="Jakkamsetti A."/>
            <person name="Pham P."/>
            <person name="Ruth R."/>
            <person name="San Lucas F."/>
            <person name="Warren J."/>
            <person name="Zhang J."/>
            <person name="Zhao Z."/>
            <person name="Zhou C."/>
            <person name="Zhu D."/>
            <person name="Lee S."/>
            <person name="Bess C."/>
            <person name="Blankenburg K."/>
            <person name="Forbes L."/>
            <person name="Fu Q."/>
            <person name="Gubbala S."/>
            <person name="Hirani K."/>
            <person name="Jayaseelan J.C."/>
            <person name="Lara F."/>
            <person name="Munidasa M."/>
            <person name="Palculict T."/>
            <person name="Patil S."/>
            <person name="Pu L.-L."/>
            <person name="Saada N."/>
            <person name="Tang L."/>
            <person name="Weissenberger G."/>
            <person name="Zhu Y."/>
            <person name="Hemphill L."/>
            <person name="Shang Y."/>
            <person name="Youmans B."/>
            <person name="Ayvaz T."/>
            <person name="Ross M."/>
            <person name="Santibanez J."/>
            <person name="Aqrawi P."/>
            <person name="Gross S."/>
            <person name="Joshi V."/>
            <person name="Fowler G."/>
            <person name="Nazareth L."/>
            <person name="Reid J."/>
            <person name="Worley K."/>
            <person name="Petrosino J."/>
            <person name="Highlander S."/>
            <person name="Gibbs R."/>
        </authorList>
    </citation>
    <scope>NUCLEOTIDE SEQUENCE [LARGE SCALE GENOMIC DNA]</scope>
    <source>
        <strain evidence="3 4">ATCC 27679</strain>
    </source>
</reference>
<dbReference type="EMBL" id="AEEQ01000009">
    <property type="protein sequence ID" value="EFM41510.1"/>
    <property type="molecule type" value="Genomic_DNA"/>
</dbReference>
<evidence type="ECO:0000313" key="4">
    <source>
        <dbReference type="Proteomes" id="UP000003323"/>
    </source>
</evidence>
<sequence length="245" mass="27092">MLPQASDDDGRVIRDSGTSRPAAGPDGRNGPKPFILPDKGASSHAEDCKKTCRLLPKGRWFDAPSFFAGGSGLNVTREKERMLGEARKAALSYQCLVGRTTRIVCDDGFEVAIRWRAENFAHLCGLDYYADDHRRRSLPARRLYVDLLARKRISPKRVAPTGDANWLKAKADVIAGAFELDKAELVVESGNSRVRLYFGGSAWHLGLGRDDNGLYYPKSLKKGPTSDERKPGTSLHYVRSIDLLS</sequence>
<evidence type="ECO:0000259" key="2">
    <source>
        <dbReference type="Pfam" id="PF18813"/>
    </source>
</evidence>
<dbReference type="HOGENOM" id="CLU_1096969_0_0_11"/>
<evidence type="ECO:0000256" key="1">
    <source>
        <dbReference type="SAM" id="MobiDB-lite"/>
    </source>
</evidence>
<evidence type="ECO:0000313" key="3">
    <source>
        <dbReference type="EMBL" id="EFM41510.1"/>
    </source>
</evidence>
<dbReference type="Proteomes" id="UP000003323">
    <property type="component" value="Unassembled WGS sequence"/>
</dbReference>
<feature type="region of interest" description="Disordered" evidence="1">
    <location>
        <begin position="1"/>
        <end position="44"/>
    </location>
</feature>
<accession>E0Q6Z5</accession>
<comment type="caution">
    <text evidence="3">The sequence shown here is derived from an EMBL/GenBank/DDBJ whole genome shotgun (WGS) entry which is preliminary data.</text>
</comment>
<protein>
    <recommendedName>
        <fullName evidence="2">Phage-Barnase-EndoU-ColicinE5/D-RelE like nuclease 4 domain-containing protein</fullName>
    </recommendedName>
</protein>
<gene>
    <name evidence="3" type="ORF">HMPREF0168_0903</name>
</gene>